<evidence type="ECO:0000313" key="7">
    <source>
        <dbReference type="Proteomes" id="UP000048949"/>
    </source>
</evidence>
<dbReference type="EMBL" id="CVQV01000005">
    <property type="protein sequence ID" value="CRK75087.1"/>
    <property type="molecule type" value="Genomic_DNA"/>
</dbReference>
<dbReference type="InterPro" id="IPR052037">
    <property type="entry name" value="LPS_export_LptA"/>
</dbReference>
<keyword evidence="7" id="KW-1185">Reference proteome</keyword>
<keyword evidence="1" id="KW-0813">Transport</keyword>
<reference evidence="6 7" key="1">
    <citation type="submission" date="2015-04" db="EMBL/GenBank/DDBJ databases">
        <authorList>
            <person name="Syromyatnikov M.Y."/>
            <person name="Popov V.N."/>
        </authorList>
    </citation>
    <scope>NUCLEOTIDE SEQUENCE [LARGE SCALE GENOMIC DNA]</scope>
    <source>
        <strain evidence="6 7">CECT 5292</strain>
    </source>
</reference>
<dbReference type="GO" id="GO:0017089">
    <property type="term" value="F:glycolipid transfer activity"/>
    <property type="evidence" value="ECO:0007669"/>
    <property type="project" value="TreeGrafter"/>
</dbReference>
<feature type="chain" id="PRO_5006712119" evidence="4">
    <location>
        <begin position="22"/>
        <end position="160"/>
    </location>
</feature>
<feature type="domain" description="Organic solvent tolerance-like N-terminal" evidence="5">
    <location>
        <begin position="38"/>
        <end position="143"/>
    </location>
</feature>
<accession>A0A0U1NK46</accession>
<dbReference type="Pfam" id="PF03968">
    <property type="entry name" value="LptD_N"/>
    <property type="match status" value="1"/>
</dbReference>
<evidence type="ECO:0000259" key="5">
    <source>
        <dbReference type="Pfam" id="PF03968"/>
    </source>
</evidence>
<dbReference type="GO" id="GO:0001530">
    <property type="term" value="F:lipopolysaccharide binding"/>
    <property type="evidence" value="ECO:0007669"/>
    <property type="project" value="InterPro"/>
</dbReference>
<evidence type="ECO:0000256" key="1">
    <source>
        <dbReference type="ARBA" id="ARBA00022448"/>
    </source>
</evidence>
<evidence type="ECO:0000256" key="2">
    <source>
        <dbReference type="ARBA" id="ARBA00022729"/>
    </source>
</evidence>
<dbReference type="GO" id="GO:0030288">
    <property type="term" value="C:outer membrane-bounded periplasmic space"/>
    <property type="evidence" value="ECO:0007669"/>
    <property type="project" value="TreeGrafter"/>
</dbReference>
<dbReference type="InterPro" id="IPR005653">
    <property type="entry name" value="OstA-like_N"/>
</dbReference>
<dbReference type="RefSeq" id="WP_143081916.1">
    <property type="nucleotide sequence ID" value="NZ_CBFHGK010000002.1"/>
</dbReference>
<dbReference type="GO" id="GO:0015920">
    <property type="term" value="P:lipopolysaccharide transport"/>
    <property type="evidence" value="ECO:0007669"/>
    <property type="project" value="InterPro"/>
</dbReference>
<dbReference type="Proteomes" id="UP000048949">
    <property type="component" value="Unassembled WGS sequence"/>
</dbReference>
<dbReference type="Gene3D" id="2.60.450.10">
    <property type="entry name" value="Lipopolysaccharide (LPS) transport protein A like domain"/>
    <property type="match status" value="1"/>
</dbReference>
<dbReference type="InterPro" id="IPR014340">
    <property type="entry name" value="LptA"/>
</dbReference>
<protein>
    <submittedName>
        <fullName evidence="6">Lipopolysaccharide export system protein LptA</fullName>
    </submittedName>
</protein>
<dbReference type="GO" id="GO:0009279">
    <property type="term" value="C:cell outer membrane"/>
    <property type="evidence" value="ECO:0007669"/>
    <property type="project" value="TreeGrafter"/>
</dbReference>
<sequence length="160" mass="16755">MFLRFIIAAFLSVSFCVSATAQQVAFGKIANNPDAALEITADQLSVNQENGTAVFDGNVVIGQGVMRLAAGRVLVVYAEGDQKIERLEATGGVTLVNGEDAAEAERADYSIANNEVVMSGNVLVTQGPNALTSESMTLDLATGTARMNGRVKTILNTGQD</sequence>
<dbReference type="PANTHER" id="PTHR36504:SF1">
    <property type="entry name" value="LIPOPOLYSACCHARIDE EXPORT SYSTEM PROTEIN LPTA"/>
    <property type="match status" value="1"/>
</dbReference>
<evidence type="ECO:0000256" key="4">
    <source>
        <dbReference type="SAM" id="SignalP"/>
    </source>
</evidence>
<evidence type="ECO:0000256" key="3">
    <source>
        <dbReference type="ARBA" id="ARBA00022764"/>
    </source>
</evidence>
<keyword evidence="3" id="KW-0574">Periplasm</keyword>
<dbReference type="AlphaFoldDB" id="A0A0U1NK46"/>
<keyword evidence="2 4" id="KW-0732">Signal</keyword>
<dbReference type="PANTHER" id="PTHR36504">
    <property type="entry name" value="LIPOPOLYSACCHARIDE EXPORT SYSTEM PROTEIN LPTA"/>
    <property type="match status" value="1"/>
</dbReference>
<organism evidence="6 7">
    <name type="scientific">Nereida ignava</name>
    <dbReference type="NCBI Taxonomy" id="282199"/>
    <lineage>
        <taxon>Bacteria</taxon>
        <taxon>Pseudomonadati</taxon>
        <taxon>Pseudomonadota</taxon>
        <taxon>Alphaproteobacteria</taxon>
        <taxon>Rhodobacterales</taxon>
        <taxon>Roseobacteraceae</taxon>
        <taxon>Nereida</taxon>
    </lineage>
</organism>
<name>A0A0U1NK46_9RHOB</name>
<evidence type="ECO:0000313" key="6">
    <source>
        <dbReference type="EMBL" id="CRK75087.1"/>
    </source>
</evidence>
<dbReference type="NCBIfam" id="TIGR03002">
    <property type="entry name" value="outer_YhbN_LptA"/>
    <property type="match status" value="1"/>
</dbReference>
<feature type="signal peptide" evidence="4">
    <location>
        <begin position="1"/>
        <end position="21"/>
    </location>
</feature>
<proteinExistence type="predicted"/>
<dbReference type="OrthoDB" id="9811926at2"/>
<dbReference type="STRING" id="282199.GCA_001049735_01129"/>
<gene>
    <name evidence="6" type="primary">lptA</name>
    <name evidence="6" type="ORF">NIG5292_01130</name>
</gene>